<dbReference type="AlphaFoldDB" id="W1PDT9"/>
<dbReference type="HOGENOM" id="CLU_2609244_0_0_1"/>
<name>W1PDT9_AMBTC</name>
<organism evidence="1 2">
    <name type="scientific">Amborella trichopoda</name>
    <dbReference type="NCBI Taxonomy" id="13333"/>
    <lineage>
        <taxon>Eukaryota</taxon>
        <taxon>Viridiplantae</taxon>
        <taxon>Streptophyta</taxon>
        <taxon>Embryophyta</taxon>
        <taxon>Tracheophyta</taxon>
        <taxon>Spermatophyta</taxon>
        <taxon>Magnoliopsida</taxon>
        <taxon>Amborellales</taxon>
        <taxon>Amborellaceae</taxon>
        <taxon>Amborella</taxon>
    </lineage>
</organism>
<dbReference type="EMBL" id="KI393569">
    <property type="protein sequence ID" value="ERN08107.1"/>
    <property type="molecule type" value="Genomic_DNA"/>
</dbReference>
<dbReference type="Proteomes" id="UP000017836">
    <property type="component" value="Unassembled WGS sequence"/>
</dbReference>
<keyword evidence="2" id="KW-1185">Reference proteome</keyword>
<accession>W1PDT9</accession>
<evidence type="ECO:0000313" key="2">
    <source>
        <dbReference type="Proteomes" id="UP000017836"/>
    </source>
</evidence>
<proteinExistence type="predicted"/>
<sequence length="79" mass="8564">MQVQSRGTGAGRSEVTGGLRLKTSGKVERLLVRLKASGKVERLLVRLKASGKVERLLVRLKASGKVERGEEFSSGRGEE</sequence>
<evidence type="ECO:0000313" key="1">
    <source>
        <dbReference type="EMBL" id="ERN08107.1"/>
    </source>
</evidence>
<dbReference type="Gramene" id="ERN08107">
    <property type="protein sequence ID" value="ERN08107"/>
    <property type="gene ID" value="AMTR_s00018p00048120"/>
</dbReference>
<reference evidence="2" key="1">
    <citation type="journal article" date="2013" name="Science">
        <title>The Amborella genome and the evolution of flowering plants.</title>
        <authorList>
            <consortium name="Amborella Genome Project"/>
        </authorList>
    </citation>
    <scope>NUCLEOTIDE SEQUENCE [LARGE SCALE GENOMIC DNA]</scope>
</reference>
<gene>
    <name evidence="1" type="ORF">AMTR_s00018p00048120</name>
</gene>
<protein>
    <submittedName>
        <fullName evidence="1">Uncharacterized protein</fullName>
    </submittedName>
</protein>